<dbReference type="PANTHER" id="PTHR45641:SF19">
    <property type="entry name" value="NEPHROCYSTIN-3"/>
    <property type="match status" value="1"/>
</dbReference>
<evidence type="ECO:0000259" key="6">
    <source>
        <dbReference type="SMART" id="SM00421"/>
    </source>
</evidence>
<keyword evidence="8" id="KW-1185">Reference proteome</keyword>
<keyword evidence="4" id="KW-0175">Coiled coil</keyword>
<name>A0A841NLR1_9FLAO</name>
<dbReference type="Gene3D" id="1.25.40.10">
    <property type="entry name" value="Tetratricopeptide repeat domain"/>
    <property type="match status" value="2"/>
</dbReference>
<dbReference type="InterPro" id="IPR036388">
    <property type="entry name" value="WH-like_DNA-bd_sf"/>
</dbReference>
<evidence type="ECO:0000256" key="4">
    <source>
        <dbReference type="SAM" id="Coils"/>
    </source>
</evidence>
<dbReference type="SUPFAM" id="SSF48452">
    <property type="entry name" value="TPR-like"/>
    <property type="match status" value="2"/>
</dbReference>
<evidence type="ECO:0000313" key="7">
    <source>
        <dbReference type="EMBL" id="MBB6372169.1"/>
    </source>
</evidence>
<feature type="domain" description="HTH luxR-type" evidence="6">
    <location>
        <begin position="438"/>
        <end position="495"/>
    </location>
</feature>
<evidence type="ECO:0000313" key="8">
    <source>
        <dbReference type="Proteomes" id="UP000589738"/>
    </source>
</evidence>
<sequence>MHQFYSIKNAVVFKCIFIVLILFSFKNLRSQDHTIDSLLEASQSELRSGELKKVLARQNIILKESQKKNYSKGIAMSYLLSGKCYQRLGDCGKALFFFNNALKEKHTQTDLSLKSEIITNIGNCYLQQSLYKDALEKYRLAIRVGETSEDINYIKAKNYDNIGEVHETLKTSKDSAYYYYSKAYYYFENDSKNKQIQRKKTTGATICTNLGKIWSTNNRIDSSKYYFNKAILYNNEAKDITLGAILEHEIGVLYYHSHDYKTAEYHLEKAKTIFEEKKDIYRLSEVYNLLSELNKILGNKKKHAEYRDSLLSIEKKINAVKNSARAATLDNVIKEKNEVFREKESRLYWIIATIVLITLLVIIFSVYFHKRKKNISVLRLKEERDIIQQKEMEATELKLKINESFDEVVQLAKDNSPEFFIRFQEVYPQVCSAILEINPRLISSELRFCALLFLNFSTKDIAEYTFTSPKTVQNRKNGIRKKLNIPSDTDLYIWFKNL</sequence>
<keyword evidence="5" id="KW-1133">Transmembrane helix</keyword>
<reference evidence="7 8" key="1">
    <citation type="submission" date="2020-08" db="EMBL/GenBank/DDBJ databases">
        <title>Functional genomics of gut bacteria from endangered species of beetles.</title>
        <authorList>
            <person name="Carlos-Shanley C."/>
        </authorList>
    </citation>
    <scope>NUCLEOTIDE SEQUENCE [LARGE SCALE GENOMIC DNA]</scope>
    <source>
        <strain evidence="7 8">S00136</strain>
    </source>
</reference>
<dbReference type="Gene3D" id="1.10.10.10">
    <property type="entry name" value="Winged helix-like DNA-binding domain superfamily/Winged helix DNA-binding domain"/>
    <property type="match status" value="1"/>
</dbReference>
<dbReference type="InterPro" id="IPR019734">
    <property type="entry name" value="TPR_rpt"/>
</dbReference>
<dbReference type="PANTHER" id="PTHR45641">
    <property type="entry name" value="TETRATRICOPEPTIDE REPEAT PROTEIN (AFU_ORTHOLOGUE AFUA_6G03870)"/>
    <property type="match status" value="1"/>
</dbReference>
<evidence type="ECO:0000256" key="3">
    <source>
        <dbReference type="PROSITE-ProRule" id="PRU00339"/>
    </source>
</evidence>
<dbReference type="GO" id="GO:0006355">
    <property type="term" value="P:regulation of DNA-templated transcription"/>
    <property type="evidence" value="ECO:0007669"/>
    <property type="project" value="InterPro"/>
</dbReference>
<dbReference type="InterPro" id="IPR000792">
    <property type="entry name" value="Tscrpt_reg_LuxR_C"/>
</dbReference>
<keyword evidence="5" id="KW-0472">Membrane</keyword>
<comment type="caution">
    <text evidence="7">The sequence shown here is derived from an EMBL/GenBank/DDBJ whole genome shotgun (WGS) entry which is preliminary data.</text>
</comment>
<dbReference type="Pfam" id="PF00196">
    <property type="entry name" value="GerE"/>
    <property type="match status" value="1"/>
</dbReference>
<feature type="repeat" description="TPR" evidence="3">
    <location>
        <begin position="115"/>
        <end position="148"/>
    </location>
</feature>
<feature type="transmembrane region" description="Helical" evidence="5">
    <location>
        <begin position="347"/>
        <end position="369"/>
    </location>
</feature>
<dbReference type="SMART" id="SM00028">
    <property type="entry name" value="TPR"/>
    <property type="match status" value="4"/>
</dbReference>
<gene>
    <name evidence="7" type="ORF">HNP36_003258</name>
</gene>
<dbReference type="InterPro" id="IPR016032">
    <property type="entry name" value="Sig_transdc_resp-reg_C-effctor"/>
</dbReference>
<keyword evidence="7" id="KW-0238">DNA-binding</keyword>
<keyword evidence="5" id="KW-0812">Transmembrane</keyword>
<dbReference type="GO" id="GO:0003677">
    <property type="term" value="F:DNA binding"/>
    <property type="evidence" value="ECO:0007669"/>
    <property type="project" value="UniProtKB-KW"/>
</dbReference>
<evidence type="ECO:0000256" key="2">
    <source>
        <dbReference type="ARBA" id="ARBA00022803"/>
    </source>
</evidence>
<dbReference type="InterPro" id="IPR011990">
    <property type="entry name" value="TPR-like_helical_dom_sf"/>
</dbReference>
<dbReference type="SMART" id="SM00421">
    <property type="entry name" value="HTH_LUXR"/>
    <property type="match status" value="1"/>
</dbReference>
<evidence type="ECO:0000256" key="5">
    <source>
        <dbReference type="SAM" id="Phobius"/>
    </source>
</evidence>
<keyword evidence="1" id="KW-0677">Repeat</keyword>
<dbReference type="PROSITE" id="PS50005">
    <property type="entry name" value="TPR"/>
    <property type="match status" value="1"/>
</dbReference>
<dbReference type="SUPFAM" id="SSF46894">
    <property type="entry name" value="C-terminal effector domain of the bipartite response regulators"/>
    <property type="match status" value="1"/>
</dbReference>
<keyword evidence="2 3" id="KW-0802">TPR repeat</keyword>
<dbReference type="EMBL" id="JACHLC010000004">
    <property type="protein sequence ID" value="MBB6372169.1"/>
    <property type="molecule type" value="Genomic_DNA"/>
</dbReference>
<dbReference type="RefSeq" id="WP_184165904.1">
    <property type="nucleotide sequence ID" value="NZ_JACHLC010000004.1"/>
</dbReference>
<dbReference type="AlphaFoldDB" id="A0A841NLR1"/>
<protein>
    <submittedName>
        <fullName evidence="7">Tetratricopeptide (TPR) repeat protein/DNA-binding CsgD family transcriptional regulator</fullName>
    </submittedName>
</protein>
<proteinExistence type="predicted"/>
<organism evidence="7 8">
    <name type="scientific">Chryseobacterium shigense</name>
    <dbReference type="NCBI Taxonomy" id="297244"/>
    <lineage>
        <taxon>Bacteria</taxon>
        <taxon>Pseudomonadati</taxon>
        <taxon>Bacteroidota</taxon>
        <taxon>Flavobacteriia</taxon>
        <taxon>Flavobacteriales</taxon>
        <taxon>Weeksellaceae</taxon>
        <taxon>Chryseobacterium group</taxon>
        <taxon>Chryseobacterium</taxon>
    </lineage>
</organism>
<feature type="coiled-coil region" evidence="4">
    <location>
        <begin position="380"/>
        <end position="407"/>
    </location>
</feature>
<evidence type="ECO:0000256" key="1">
    <source>
        <dbReference type="ARBA" id="ARBA00022737"/>
    </source>
</evidence>
<dbReference type="Proteomes" id="UP000589738">
    <property type="component" value="Unassembled WGS sequence"/>
</dbReference>
<accession>A0A841NLR1</accession>